<dbReference type="RefSeq" id="WP_229341585.1">
    <property type="nucleotide sequence ID" value="NZ_JAJBZG010000005.1"/>
</dbReference>
<dbReference type="Proteomes" id="UP001139414">
    <property type="component" value="Unassembled WGS sequence"/>
</dbReference>
<keyword evidence="3" id="KW-1185">Reference proteome</keyword>
<dbReference type="InterPro" id="IPR029068">
    <property type="entry name" value="Glyas_Bleomycin-R_OHBP_Dase"/>
</dbReference>
<evidence type="ECO:0000313" key="3">
    <source>
        <dbReference type="Proteomes" id="UP001139414"/>
    </source>
</evidence>
<dbReference type="SUPFAM" id="SSF54593">
    <property type="entry name" value="Glyoxalase/Bleomycin resistance protein/Dihydroxybiphenyl dioxygenase"/>
    <property type="match status" value="1"/>
</dbReference>
<dbReference type="Gene3D" id="3.10.180.10">
    <property type="entry name" value="2,3-Dihydroxybiphenyl 1,2-Dioxygenase, domain 1"/>
    <property type="match status" value="1"/>
</dbReference>
<gene>
    <name evidence="2" type="ORF">LGQ90_12830</name>
</gene>
<feature type="domain" description="VOC" evidence="1">
    <location>
        <begin position="7"/>
        <end position="122"/>
    </location>
</feature>
<dbReference type="InterPro" id="IPR052164">
    <property type="entry name" value="Anthracycline_SecMetBiosynth"/>
</dbReference>
<dbReference type="PANTHER" id="PTHR33993:SF5">
    <property type="entry name" value="GLYOXALASE"/>
    <property type="match status" value="1"/>
</dbReference>
<dbReference type="AlphaFoldDB" id="A0A9X1RYV4"/>
<dbReference type="PROSITE" id="PS51819">
    <property type="entry name" value="VOC"/>
    <property type="match status" value="1"/>
</dbReference>
<proteinExistence type="predicted"/>
<evidence type="ECO:0000313" key="2">
    <source>
        <dbReference type="EMBL" id="MCB7482149.1"/>
    </source>
</evidence>
<organism evidence="2 3">
    <name type="scientific">Christiangramia sediminis</name>
    <dbReference type="NCBI Taxonomy" id="2881336"/>
    <lineage>
        <taxon>Bacteria</taxon>
        <taxon>Pseudomonadati</taxon>
        <taxon>Bacteroidota</taxon>
        <taxon>Flavobacteriia</taxon>
        <taxon>Flavobacteriales</taxon>
        <taxon>Flavobacteriaceae</taxon>
        <taxon>Christiangramia</taxon>
    </lineage>
</organism>
<dbReference type="Pfam" id="PF00903">
    <property type="entry name" value="Glyoxalase"/>
    <property type="match status" value="1"/>
</dbReference>
<dbReference type="InterPro" id="IPR037523">
    <property type="entry name" value="VOC_core"/>
</dbReference>
<dbReference type="EMBL" id="JAJBZG010000005">
    <property type="protein sequence ID" value="MCB7482149.1"/>
    <property type="molecule type" value="Genomic_DNA"/>
</dbReference>
<dbReference type="InterPro" id="IPR004360">
    <property type="entry name" value="Glyas_Fos-R_dOase_dom"/>
</dbReference>
<name>A0A9X1RYV4_9FLAO</name>
<reference evidence="2" key="1">
    <citation type="submission" date="2021-10" db="EMBL/GenBank/DDBJ databases">
        <title>Gramella sp. ASW11-100T, isolated from marine sediment.</title>
        <authorList>
            <person name="Xia C."/>
        </authorList>
    </citation>
    <scope>NUCLEOTIDE SEQUENCE</scope>
    <source>
        <strain evidence="2">ASW11-100</strain>
    </source>
</reference>
<comment type="caution">
    <text evidence="2">The sequence shown here is derived from an EMBL/GenBank/DDBJ whole genome shotgun (WGS) entry which is preliminary data.</text>
</comment>
<dbReference type="PANTHER" id="PTHR33993">
    <property type="entry name" value="GLYOXALASE-RELATED"/>
    <property type="match status" value="1"/>
</dbReference>
<evidence type="ECO:0000259" key="1">
    <source>
        <dbReference type="PROSITE" id="PS51819"/>
    </source>
</evidence>
<sequence length="136" mass="16103">MKNRVTGLGGFFFKSKDPDNVKKWYNQHLGLNTDQYGCTFWWKDKEGNDCSTQWSPMSADTDYYKPSEKQFMMNFRVENLEELLKVLKEEGVEVVGEMETYDYGKFGWIMDPEGNKIELWEPNDQVFLDQVDPEKE</sequence>
<dbReference type="CDD" id="cd06587">
    <property type="entry name" value="VOC"/>
    <property type="match status" value="1"/>
</dbReference>
<accession>A0A9X1RYV4</accession>
<protein>
    <submittedName>
        <fullName evidence="2">VOC family protein</fullName>
    </submittedName>
</protein>